<sequence length="189" mass="21454">MIPLDSMKEKMSRLGIYTLDGSTLVDAELKAYQAGLAPLCDALAEAKRELCIQTAQTWGLARRERMFGPEKPDLPAADRREMLLARFSVARDDFTRDAIERAVIASGFDVSITERPSEGKIQVNCIRVLSDLTEQEAMKRAASEFLPAHLLWEFDFSLLSWDKVDQMDLSFDQMDGADLTWNQIDVYRE</sequence>
<organism evidence="1 2">
    <name type="scientific">Candidatus Gallacutalibacter pullicola</name>
    <dbReference type="NCBI Taxonomy" id="2840830"/>
    <lineage>
        <taxon>Bacteria</taxon>
        <taxon>Bacillati</taxon>
        <taxon>Bacillota</taxon>
        <taxon>Clostridia</taxon>
        <taxon>Eubacteriales</taxon>
        <taxon>Candidatus Gallacutalibacter</taxon>
    </lineage>
</organism>
<comment type="caution">
    <text evidence="1">The sequence shown here is derived from an EMBL/GenBank/DDBJ whole genome shotgun (WGS) entry which is preliminary data.</text>
</comment>
<reference evidence="1" key="1">
    <citation type="submission" date="2020-10" db="EMBL/GenBank/DDBJ databases">
        <authorList>
            <person name="Gilroy R."/>
        </authorList>
    </citation>
    <scope>NUCLEOTIDE SEQUENCE</scope>
    <source>
        <strain evidence="1">ChiSjej1B19-7085</strain>
    </source>
</reference>
<dbReference type="Proteomes" id="UP000886785">
    <property type="component" value="Unassembled WGS sequence"/>
</dbReference>
<name>A0A9D1DNJ5_9FIRM</name>
<protein>
    <submittedName>
        <fullName evidence="1">Uncharacterized protein</fullName>
    </submittedName>
</protein>
<proteinExistence type="predicted"/>
<evidence type="ECO:0000313" key="2">
    <source>
        <dbReference type="Proteomes" id="UP000886785"/>
    </source>
</evidence>
<dbReference type="AlphaFoldDB" id="A0A9D1DNJ5"/>
<accession>A0A9D1DNJ5</accession>
<dbReference type="EMBL" id="DVHF01000004">
    <property type="protein sequence ID" value="HIR56100.1"/>
    <property type="molecule type" value="Genomic_DNA"/>
</dbReference>
<reference evidence="1" key="2">
    <citation type="journal article" date="2021" name="PeerJ">
        <title>Extensive microbial diversity within the chicken gut microbiome revealed by metagenomics and culture.</title>
        <authorList>
            <person name="Gilroy R."/>
            <person name="Ravi A."/>
            <person name="Getino M."/>
            <person name="Pursley I."/>
            <person name="Horton D.L."/>
            <person name="Alikhan N.F."/>
            <person name="Baker D."/>
            <person name="Gharbi K."/>
            <person name="Hall N."/>
            <person name="Watson M."/>
            <person name="Adriaenssens E.M."/>
            <person name="Foster-Nyarko E."/>
            <person name="Jarju S."/>
            <person name="Secka A."/>
            <person name="Antonio M."/>
            <person name="Oren A."/>
            <person name="Chaudhuri R.R."/>
            <person name="La Ragione R."/>
            <person name="Hildebrand F."/>
            <person name="Pallen M.J."/>
        </authorList>
    </citation>
    <scope>NUCLEOTIDE SEQUENCE</scope>
    <source>
        <strain evidence="1">ChiSjej1B19-7085</strain>
    </source>
</reference>
<evidence type="ECO:0000313" key="1">
    <source>
        <dbReference type="EMBL" id="HIR56100.1"/>
    </source>
</evidence>
<gene>
    <name evidence="1" type="ORF">IAA54_00360</name>
</gene>